<organism evidence="2 3">
    <name type="scientific">Algibacter marinivivus</name>
    <dbReference type="NCBI Taxonomy" id="2100723"/>
    <lineage>
        <taxon>Bacteria</taxon>
        <taxon>Pseudomonadati</taxon>
        <taxon>Bacteroidota</taxon>
        <taxon>Flavobacteriia</taxon>
        <taxon>Flavobacteriales</taxon>
        <taxon>Flavobacteriaceae</taxon>
        <taxon>Algibacter</taxon>
    </lineage>
</organism>
<evidence type="ECO:0000313" key="3">
    <source>
        <dbReference type="Proteomes" id="UP000245375"/>
    </source>
</evidence>
<dbReference type="SUPFAM" id="SSF101874">
    <property type="entry name" value="YceI-like"/>
    <property type="match status" value="1"/>
</dbReference>
<gene>
    <name evidence="2" type="ORF">DIS18_02735</name>
</gene>
<dbReference type="OrthoDB" id="951410at2"/>
<evidence type="ECO:0000313" key="2">
    <source>
        <dbReference type="EMBL" id="PWH83487.1"/>
    </source>
</evidence>
<dbReference type="Pfam" id="PF04264">
    <property type="entry name" value="YceI"/>
    <property type="match status" value="1"/>
</dbReference>
<sequence>MKLLKISTILCVLFLTFKSYAQIKNLNIEKSLLNWTGKAAFSSYTLTGNIQVKQGQIEIKNDSITSLKIIIDMKSINHEYGDLEKHLKSKDFFEIKKFENAYFELTEPSIITNNKAILIGNITVKNITHQETFSVTFGNDYNSIFFNIELDRTKYGVKFNSPSFFKKMKENAIADEFKLEGLLKFDD</sequence>
<accession>A0A2U2X6Q9</accession>
<comment type="caution">
    <text evidence="2">The sequence shown here is derived from an EMBL/GenBank/DDBJ whole genome shotgun (WGS) entry which is preliminary data.</text>
</comment>
<protein>
    <submittedName>
        <fullName evidence="2">Polyisoprenoid-binding protein</fullName>
    </submittedName>
</protein>
<dbReference type="AlphaFoldDB" id="A0A2U2X6Q9"/>
<dbReference type="InterPro" id="IPR036761">
    <property type="entry name" value="TTHA0802/YceI-like_sf"/>
</dbReference>
<dbReference type="EMBL" id="QFRI01000001">
    <property type="protein sequence ID" value="PWH83487.1"/>
    <property type="molecule type" value="Genomic_DNA"/>
</dbReference>
<reference evidence="2" key="2">
    <citation type="submission" date="2018-05" db="EMBL/GenBank/DDBJ databases">
        <authorList>
            <person name="Lanie J.A."/>
            <person name="Ng W.-L."/>
            <person name="Kazmierczak K.M."/>
            <person name="Andrzejewski T.M."/>
            <person name="Davidsen T.M."/>
            <person name="Wayne K.J."/>
            <person name="Tettelin H."/>
            <person name="Glass J.I."/>
            <person name="Rusch D."/>
            <person name="Podicherti R."/>
            <person name="Tsui H.-C.T."/>
            <person name="Winkler M.E."/>
        </authorList>
    </citation>
    <scope>NUCLEOTIDE SEQUENCE [LARGE SCALE GENOMIC DNA]</scope>
    <source>
        <strain evidence="2">ZY111</strain>
    </source>
</reference>
<dbReference type="Gene3D" id="2.40.128.110">
    <property type="entry name" value="Lipid/polyisoprenoid-binding, YceI-like"/>
    <property type="match status" value="1"/>
</dbReference>
<dbReference type="PANTHER" id="PTHR34406">
    <property type="entry name" value="PROTEIN YCEI"/>
    <property type="match status" value="1"/>
</dbReference>
<name>A0A2U2X6Q9_9FLAO</name>
<reference evidence="2" key="1">
    <citation type="submission" date="2018-05" db="EMBL/GenBank/DDBJ databases">
        <title>Algibacter marinivivus sp. nov., isolated from sample around a algae.</title>
        <authorList>
            <person name="Zhong X."/>
        </authorList>
    </citation>
    <scope>NUCLEOTIDE SEQUENCE [LARGE SCALE GENOMIC DNA]</scope>
    <source>
        <strain evidence="2">ZY111</strain>
    </source>
</reference>
<dbReference type="InterPro" id="IPR007372">
    <property type="entry name" value="Lipid/polyisoprenoid-bd_YceI"/>
</dbReference>
<feature type="domain" description="Lipid/polyisoprenoid-binding YceI-like" evidence="1">
    <location>
        <begin position="25"/>
        <end position="182"/>
    </location>
</feature>
<evidence type="ECO:0000259" key="1">
    <source>
        <dbReference type="SMART" id="SM00867"/>
    </source>
</evidence>
<dbReference type="PANTHER" id="PTHR34406:SF1">
    <property type="entry name" value="PROTEIN YCEI"/>
    <property type="match status" value="1"/>
</dbReference>
<dbReference type="SMART" id="SM00867">
    <property type="entry name" value="YceI"/>
    <property type="match status" value="1"/>
</dbReference>
<keyword evidence="3" id="KW-1185">Reference proteome</keyword>
<proteinExistence type="predicted"/>
<dbReference type="Proteomes" id="UP000245375">
    <property type="component" value="Unassembled WGS sequence"/>
</dbReference>
<dbReference type="RefSeq" id="WP_109351498.1">
    <property type="nucleotide sequence ID" value="NZ_QFRI01000001.1"/>
</dbReference>